<evidence type="ECO:0000256" key="9">
    <source>
        <dbReference type="PROSITE-ProRule" id="PRU01091"/>
    </source>
</evidence>
<dbReference type="GO" id="GO:0000976">
    <property type="term" value="F:transcription cis-regulatory region binding"/>
    <property type="evidence" value="ECO:0007669"/>
    <property type="project" value="TreeGrafter"/>
</dbReference>
<feature type="modified residue" description="4-aspartylphosphate" evidence="8">
    <location>
        <position position="56"/>
    </location>
</feature>
<proteinExistence type="predicted"/>
<dbReference type="PROSITE" id="PS50110">
    <property type="entry name" value="RESPONSE_REGULATORY"/>
    <property type="match status" value="1"/>
</dbReference>
<evidence type="ECO:0000313" key="12">
    <source>
        <dbReference type="EMBL" id="SEQ16505.1"/>
    </source>
</evidence>
<dbReference type="Gene3D" id="1.10.10.10">
    <property type="entry name" value="Winged helix-like DNA-binding domain superfamily/Winged helix DNA-binding domain"/>
    <property type="match status" value="1"/>
</dbReference>
<keyword evidence="4" id="KW-0805">Transcription regulation</keyword>
<dbReference type="InterPro" id="IPR001789">
    <property type="entry name" value="Sig_transdc_resp-reg_receiver"/>
</dbReference>
<dbReference type="CDD" id="cd00383">
    <property type="entry name" value="trans_reg_C"/>
    <property type="match status" value="1"/>
</dbReference>
<evidence type="ECO:0000256" key="5">
    <source>
        <dbReference type="ARBA" id="ARBA00023125"/>
    </source>
</evidence>
<dbReference type="SUPFAM" id="SSF52172">
    <property type="entry name" value="CheY-like"/>
    <property type="match status" value="1"/>
</dbReference>
<dbReference type="InterPro" id="IPR039420">
    <property type="entry name" value="WalR-like"/>
</dbReference>
<dbReference type="SMART" id="SM00862">
    <property type="entry name" value="Trans_reg_C"/>
    <property type="match status" value="1"/>
</dbReference>
<dbReference type="RefSeq" id="WP_091469677.1">
    <property type="nucleotide sequence ID" value="NZ_FOEI01000008.1"/>
</dbReference>
<evidence type="ECO:0000256" key="4">
    <source>
        <dbReference type="ARBA" id="ARBA00023015"/>
    </source>
</evidence>
<keyword evidence="5 9" id="KW-0238">DNA-binding</keyword>
<comment type="function">
    <text evidence="7">This protein is a positive regulator for the phosphate regulon. Transcription of this operon is positively regulated by PhoB and PhoR when phosphate is limited.</text>
</comment>
<keyword evidence="6" id="KW-0804">Transcription</keyword>
<dbReference type="Pfam" id="PF00072">
    <property type="entry name" value="Response_reg"/>
    <property type="match status" value="1"/>
</dbReference>
<dbReference type="SUPFAM" id="SSF46894">
    <property type="entry name" value="C-terminal effector domain of the bipartite response regulators"/>
    <property type="match status" value="1"/>
</dbReference>
<dbReference type="InterPro" id="IPR036388">
    <property type="entry name" value="WH-like_DNA-bd_sf"/>
</dbReference>
<dbReference type="PANTHER" id="PTHR48111:SF40">
    <property type="entry name" value="PHOSPHATE REGULON TRANSCRIPTIONAL REGULATORY PROTEIN PHOB"/>
    <property type="match status" value="1"/>
</dbReference>
<evidence type="ECO:0000313" key="13">
    <source>
        <dbReference type="Proteomes" id="UP000198648"/>
    </source>
</evidence>
<evidence type="ECO:0000259" key="11">
    <source>
        <dbReference type="PROSITE" id="PS51755"/>
    </source>
</evidence>
<dbReference type="PROSITE" id="PS51755">
    <property type="entry name" value="OMPR_PHOB"/>
    <property type="match status" value="1"/>
</dbReference>
<reference evidence="12 13" key="1">
    <citation type="submission" date="2016-10" db="EMBL/GenBank/DDBJ databases">
        <authorList>
            <person name="de Groot N.N."/>
        </authorList>
    </citation>
    <scope>NUCLEOTIDE SEQUENCE [LARGE SCALE GENOMIC DNA]</scope>
    <source>
        <strain evidence="12 13">DSM 27078</strain>
    </source>
</reference>
<dbReference type="AlphaFoldDB" id="A0A1H9DSS2"/>
<feature type="DNA-binding region" description="OmpR/PhoB-type" evidence="9">
    <location>
        <begin position="134"/>
        <end position="228"/>
    </location>
</feature>
<dbReference type="OrthoDB" id="9790442at2"/>
<dbReference type="GO" id="GO:0006355">
    <property type="term" value="P:regulation of DNA-templated transcription"/>
    <property type="evidence" value="ECO:0007669"/>
    <property type="project" value="InterPro"/>
</dbReference>
<dbReference type="GO" id="GO:0000156">
    <property type="term" value="F:phosphorelay response regulator activity"/>
    <property type="evidence" value="ECO:0007669"/>
    <property type="project" value="TreeGrafter"/>
</dbReference>
<dbReference type="Pfam" id="PF00486">
    <property type="entry name" value="Trans_reg_C"/>
    <property type="match status" value="1"/>
</dbReference>
<evidence type="ECO:0000256" key="2">
    <source>
        <dbReference type="ARBA" id="ARBA00022553"/>
    </source>
</evidence>
<evidence type="ECO:0000256" key="3">
    <source>
        <dbReference type="ARBA" id="ARBA00023012"/>
    </source>
</evidence>
<sequence>MKKKDIKILLVDDEPDILEIVGYNLTQAGYQVFTATNGKDAIKQAQKLNPQLIILDVMMPEMDGMEACEKIREIPELKDTIITFLTARSEEYSQVAGFDVGADDYIAKPIKPKLLVSKVKGLLRRLKEESVEDTDTITVGNLQINREEYKVIKEGQSIVLPRKEFELLYLLATKPSKVFTRAEILDKVWGSEVIVGGRTIDVHIRKLREKIDDDIFKTIKGVGYKIEFNGD</sequence>
<name>A0A1H9DSS2_9FLAO</name>
<accession>A0A1H9DSS2</accession>
<dbReference type="STRING" id="1299341.SAMN05444005_10849"/>
<feature type="domain" description="OmpR/PhoB-type" evidence="11">
    <location>
        <begin position="134"/>
        <end position="228"/>
    </location>
</feature>
<dbReference type="SMART" id="SM00448">
    <property type="entry name" value="REC"/>
    <property type="match status" value="1"/>
</dbReference>
<dbReference type="Gene3D" id="3.40.50.2300">
    <property type="match status" value="1"/>
</dbReference>
<keyword evidence="3" id="KW-0902">Two-component regulatory system</keyword>
<evidence type="ECO:0000256" key="6">
    <source>
        <dbReference type="ARBA" id="ARBA00023163"/>
    </source>
</evidence>
<dbReference type="InterPro" id="IPR016032">
    <property type="entry name" value="Sig_transdc_resp-reg_C-effctor"/>
</dbReference>
<dbReference type="FunFam" id="3.40.50.2300:FF:000001">
    <property type="entry name" value="DNA-binding response regulator PhoB"/>
    <property type="match status" value="1"/>
</dbReference>
<dbReference type="InterPro" id="IPR011006">
    <property type="entry name" value="CheY-like_superfamily"/>
</dbReference>
<dbReference type="GO" id="GO:0005829">
    <property type="term" value="C:cytosol"/>
    <property type="evidence" value="ECO:0007669"/>
    <property type="project" value="TreeGrafter"/>
</dbReference>
<keyword evidence="2 8" id="KW-0597">Phosphoprotein</keyword>
<evidence type="ECO:0000256" key="1">
    <source>
        <dbReference type="ARBA" id="ARBA00013332"/>
    </source>
</evidence>
<dbReference type="FunFam" id="1.10.10.10:FF:000018">
    <property type="entry name" value="DNA-binding response regulator ResD"/>
    <property type="match status" value="1"/>
</dbReference>
<evidence type="ECO:0000256" key="7">
    <source>
        <dbReference type="ARBA" id="ARBA00024735"/>
    </source>
</evidence>
<keyword evidence="13" id="KW-1185">Reference proteome</keyword>
<dbReference type="GO" id="GO:0032993">
    <property type="term" value="C:protein-DNA complex"/>
    <property type="evidence" value="ECO:0007669"/>
    <property type="project" value="TreeGrafter"/>
</dbReference>
<organism evidence="12 13">
    <name type="scientific">Flavobacterium urocaniciphilum</name>
    <dbReference type="NCBI Taxonomy" id="1299341"/>
    <lineage>
        <taxon>Bacteria</taxon>
        <taxon>Pseudomonadati</taxon>
        <taxon>Bacteroidota</taxon>
        <taxon>Flavobacteriia</taxon>
        <taxon>Flavobacteriales</taxon>
        <taxon>Flavobacteriaceae</taxon>
        <taxon>Flavobacterium</taxon>
    </lineage>
</organism>
<dbReference type="InterPro" id="IPR001867">
    <property type="entry name" value="OmpR/PhoB-type_DNA-bd"/>
</dbReference>
<evidence type="ECO:0000256" key="8">
    <source>
        <dbReference type="PROSITE-ProRule" id="PRU00169"/>
    </source>
</evidence>
<protein>
    <recommendedName>
        <fullName evidence="1">Phosphate regulon transcriptional regulatory protein PhoB</fullName>
    </recommendedName>
</protein>
<dbReference type="PANTHER" id="PTHR48111">
    <property type="entry name" value="REGULATOR OF RPOS"/>
    <property type="match status" value="1"/>
</dbReference>
<feature type="domain" description="Response regulatory" evidence="10">
    <location>
        <begin position="7"/>
        <end position="123"/>
    </location>
</feature>
<gene>
    <name evidence="12" type="ORF">SAMN05444005_10849</name>
</gene>
<dbReference type="EMBL" id="FOEI01000008">
    <property type="protein sequence ID" value="SEQ16505.1"/>
    <property type="molecule type" value="Genomic_DNA"/>
</dbReference>
<evidence type="ECO:0000259" key="10">
    <source>
        <dbReference type="PROSITE" id="PS50110"/>
    </source>
</evidence>
<dbReference type="Proteomes" id="UP000198648">
    <property type="component" value="Unassembled WGS sequence"/>
</dbReference>